<dbReference type="Pfam" id="PF15454">
    <property type="entry name" value="LAMTOR"/>
    <property type="match status" value="1"/>
</dbReference>
<feature type="compositionally biased region" description="Basic and acidic residues" evidence="6">
    <location>
        <begin position="11"/>
        <end position="25"/>
    </location>
</feature>
<dbReference type="GO" id="GO:0071986">
    <property type="term" value="C:Ragulator complex"/>
    <property type="evidence" value="ECO:0007669"/>
    <property type="project" value="InterPro"/>
</dbReference>
<dbReference type="GO" id="GO:0001919">
    <property type="term" value="P:regulation of receptor recycling"/>
    <property type="evidence" value="ECO:0007669"/>
    <property type="project" value="InterPro"/>
</dbReference>
<keyword evidence="8" id="KW-1185">Reference proteome</keyword>
<dbReference type="SMART" id="SM01262">
    <property type="entry name" value="LAMTOR"/>
    <property type="match status" value="1"/>
</dbReference>
<evidence type="ECO:0000256" key="5">
    <source>
        <dbReference type="ARBA" id="ARBA00023288"/>
    </source>
</evidence>
<gene>
    <name evidence="7" type="ORF">AJ80_07248</name>
</gene>
<reference evidence="7 8" key="1">
    <citation type="submission" date="2017-10" db="EMBL/GenBank/DDBJ databases">
        <title>Comparative genomics in systemic dimorphic fungi from Ajellomycetaceae.</title>
        <authorList>
            <person name="Munoz J.F."/>
            <person name="Mcewen J.G."/>
            <person name="Clay O.K."/>
            <person name="Cuomo C.A."/>
        </authorList>
    </citation>
    <scope>NUCLEOTIDE SEQUENCE [LARGE SCALE GENOMIC DNA]</scope>
    <source>
        <strain evidence="7 8">UAMH7299</strain>
    </source>
</reference>
<dbReference type="GO" id="GO:0031902">
    <property type="term" value="C:late endosome membrane"/>
    <property type="evidence" value="ECO:0007669"/>
    <property type="project" value="InterPro"/>
</dbReference>
<dbReference type="GO" id="GO:0045121">
    <property type="term" value="C:membrane raft"/>
    <property type="evidence" value="ECO:0007669"/>
    <property type="project" value="InterPro"/>
</dbReference>
<evidence type="ECO:0008006" key="9">
    <source>
        <dbReference type="Google" id="ProtNLM"/>
    </source>
</evidence>
<dbReference type="GO" id="GO:0043410">
    <property type="term" value="P:positive regulation of MAPK cascade"/>
    <property type="evidence" value="ECO:0007669"/>
    <property type="project" value="InterPro"/>
</dbReference>
<feature type="region of interest" description="Disordered" evidence="6">
    <location>
        <begin position="85"/>
        <end position="131"/>
    </location>
</feature>
<evidence type="ECO:0000256" key="4">
    <source>
        <dbReference type="ARBA" id="ARBA00023139"/>
    </source>
</evidence>
<dbReference type="GO" id="GO:0016197">
    <property type="term" value="P:endosomal transport"/>
    <property type="evidence" value="ECO:0007669"/>
    <property type="project" value="InterPro"/>
</dbReference>
<keyword evidence="3" id="KW-0472">Membrane</keyword>
<evidence type="ECO:0000256" key="1">
    <source>
        <dbReference type="ARBA" id="ARBA00004308"/>
    </source>
</evidence>
<evidence type="ECO:0000256" key="2">
    <source>
        <dbReference type="ARBA" id="ARBA00022707"/>
    </source>
</evidence>
<feature type="region of interest" description="Disordered" evidence="6">
    <location>
        <begin position="166"/>
        <end position="189"/>
    </location>
</feature>
<dbReference type="InterPro" id="IPR028209">
    <property type="entry name" value="LAMTOR1/MEH1"/>
</dbReference>
<comment type="caution">
    <text evidence="7">The sequence shown here is derived from an EMBL/GenBank/DDBJ whole genome shotgun (WGS) entry which is preliminary data.</text>
</comment>
<evidence type="ECO:0000256" key="3">
    <source>
        <dbReference type="ARBA" id="ARBA00023136"/>
    </source>
</evidence>
<dbReference type="Proteomes" id="UP000224634">
    <property type="component" value="Unassembled WGS sequence"/>
</dbReference>
<dbReference type="GO" id="GO:0032008">
    <property type="term" value="P:positive regulation of TOR signaling"/>
    <property type="evidence" value="ECO:0007669"/>
    <property type="project" value="InterPro"/>
</dbReference>
<name>A0A2B7XPS1_POLH7</name>
<sequence length="195" mass="21099">MGNCSSCLGRGGRDHHESESSRLLDDDPYQSGYGYGTVGHGQHQGPDPEDLKREREALDSICQRASDSVIDIFSVQPQHYVPAIPATQNNTASPSRDASTASVGDRTPTESPRSQKGQESQDALRRSASPIPAEFANVKCVPLQISRRGQNLSAVPKHWGEVVMTTRGGKKTRPALEMGQTDSNGDDLFGVLRVK</sequence>
<feature type="compositionally biased region" description="Basic and acidic residues" evidence="6">
    <location>
        <begin position="49"/>
        <end position="58"/>
    </location>
</feature>
<evidence type="ECO:0000256" key="6">
    <source>
        <dbReference type="SAM" id="MobiDB-lite"/>
    </source>
</evidence>
<proteinExistence type="predicted"/>
<accession>A0A2B7XPS1</accession>
<comment type="subcellular location">
    <subcellularLocation>
        <location evidence="1">Endomembrane system</location>
    </subcellularLocation>
</comment>
<keyword evidence="2" id="KW-0519">Myristate</keyword>
<feature type="region of interest" description="Disordered" evidence="6">
    <location>
        <begin position="1"/>
        <end position="59"/>
    </location>
</feature>
<feature type="compositionally biased region" description="Polar residues" evidence="6">
    <location>
        <begin position="109"/>
        <end position="121"/>
    </location>
</feature>
<protein>
    <recommendedName>
        <fullName evidence="9">Late endosomal/lysosomal adaptor and MAPK and MTOR activator 1</fullName>
    </recommendedName>
</protein>
<feature type="compositionally biased region" description="Polar residues" evidence="6">
    <location>
        <begin position="86"/>
        <end position="102"/>
    </location>
</feature>
<keyword evidence="4" id="KW-0564">Palmitate</keyword>
<dbReference type="OrthoDB" id="5299893at2759"/>
<dbReference type="AlphaFoldDB" id="A0A2B7XPS1"/>
<keyword evidence="5" id="KW-0449">Lipoprotein</keyword>
<evidence type="ECO:0000313" key="8">
    <source>
        <dbReference type="Proteomes" id="UP000224634"/>
    </source>
</evidence>
<organism evidence="7 8">
    <name type="scientific">Polytolypa hystricis (strain UAMH7299)</name>
    <dbReference type="NCBI Taxonomy" id="1447883"/>
    <lineage>
        <taxon>Eukaryota</taxon>
        <taxon>Fungi</taxon>
        <taxon>Dikarya</taxon>
        <taxon>Ascomycota</taxon>
        <taxon>Pezizomycotina</taxon>
        <taxon>Eurotiomycetes</taxon>
        <taxon>Eurotiomycetidae</taxon>
        <taxon>Onygenales</taxon>
        <taxon>Onygenales incertae sedis</taxon>
        <taxon>Polytolypa</taxon>
    </lineage>
</organism>
<evidence type="ECO:0000313" key="7">
    <source>
        <dbReference type="EMBL" id="PGH11146.1"/>
    </source>
</evidence>
<dbReference type="EMBL" id="PDNA01000136">
    <property type="protein sequence ID" value="PGH11146.1"/>
    <property type="molecule type" value="Genomic_DNA"/>
</dbReference>
<dbReference type="GO" id="GO:0071230">
    <property type="term" value="P:cellular response to amino acid stimulus"/>
    <property type="evidence" value="ECO:0007669"/>
    <property type="project" value="InterPro"/>
</dbReference>